<keyword evidence="1" id="KW-1133">Transmembrane helix</keyword>
<dbReference type="InterPro" id="IPR001633">
    <property type="entry name" value="EAL_dom"/>
</dbReference>
<keyword evidence="1" id="KW-0812">Transmembrane</keyword>
<dbReference type="GO" id="GO:0071111">
    <property type="term" value="F:cyclic-guanylate-specific phosphodiesterase activity"/>
    <property type="evidence" value="ECO:0007669"/>
    <property type="project" value="InterPro"/>
</dbReference>
<name>A0A6L5YRW2_9FIRM</name>
<evidence type="ECO:0000313" key="5">
    <source>
        <dbReference type="Proteomes" id="UP000474024"/>
    </source>
</evidence>
<organism evidence="4 5">
    <name type="scientific">Roseburia porci</name>
    <dbReference type="NCBI Taxonomy" id="2605790"/>
    <lineage>
        <taxon>Bacteria</taxon>
        <taxon>Bacillati</taxon>
        <taxon>Bacillota</taxon>
        <taxon>Clostridia</taxon>
        <taxon>Lachnospirales</taxon>
        <taxon>Lachnospiraceae</taxon>
        <taxon>Roseburia</taxon>
    </lineage>
</organism>
<evidence type="ECO:0000313" key="4">
    <source>
        <dbReference type="EMBL" id="MST75105.1"/>
    </source>
</evidence>
<keyword evidence="5" id="KW-1185">Reference proteome</keyword>
<proteinExistence type="predicted"/>
<dbReference type="InterPro" id="IPR035919">
    <property type="entry name" value="EAL_sf"/>
</dbReference>
<dbReference type="InterPro" id="IPR000160">
    <property type="entry name" value="GGDEF_dom"/>
</dbReference>
<evidence type="ECO:0000256" key="1">
    <source>
        <dbReference type="SAM" id="Phobius"/>
    </source>
</evidence>
<reference evidence="4 5" key="1">
    <citation type="submission" date="2019-08" db="EMBL/GenBank/DDBJ databases">
        <title>In-depth cultivation of the pig gut microbiome towards novel bacterial diversity and tailored functional studies.</title>
        <authorList>
            <person name="Wylensek D."/>
            <person name="Hitch T.C.A."/>
            <person name="Clavel T."/>
        </authorList>
    </citation>
    <scope>NUCLEOTIDE SEQUENCE [LARGE SCALE GENOMIC DNA]</scope>
    <source>
        <strain evidence="4 5">MUC/MUC-530-WT-4D</strain>
    </source>
</reference>
<dbReference type="PANTHER" id="PTHR33121">
    <property type="entry name" value="CYCLIC DI-GMP PHOSPHODIESTERASE PDEF"/>
    <property type="match status" value="1"/>
</dbReference>
<protein>
    <submittedName>
        <fullName evidence="4">GGDEF domain-containing protein</fullName>
    </submittedName>
</protein>
<dbReference type="Pfam" id="PF00563">
    <property type="entry name" value="EAL"/>
    <property type="match status" value="1"/>
</dbReference>
<feature type="transmembrane region" description="Helical" evidence="1">
    <location>
        <begin position="198"/>
        <end position="215"/>
    </location>
</feature>
<dbReference type="InterPro" id="IPR043128">
    <property type="entry name" value="Rev_trsase/Diguanyl_cyclase"/>
</dbReference>
<feature type="transmembrane region" description="Helical" evidence="1">
    <location>
        <begin position="175"/>
        <end position="192"/>
    </location>
</feature>
<feature type="transmembrane region" description="Helical" evidence="1">
    <location>
        <begin position="68"/>
        <end position="92"/>
    </location>
</feature>
<accession>A0A6L5YRW2</accession>
<feature type="transmembrane region" description="Helical" evidence="1">
    <location>
        <begin position="38"/>
        <end position="62"/>
    </location>
</feature>
<feature type="transmembrane region" description="Helical" evidence="1">
    <location>
        <begin position="6"/>
        <end position="26"/>
    </location>
</feature>
<dbReference type="PROSITE" id="PS50883">
    <property type="entry name" value="EAL"/>
    <property type="match status" value="1"/>
</dbReference>
<dbReference type="SUPFAM" id="SSF141868">
    <property type="entry name" value="EAL domain-like"/>
    <property type="match status" value="1"/>
</dbReference>
<dbReference type="Proteomes" id="UP000474024">
    <property type="component" value="Unassembled WGS sequence"/>
</dbReference>
<comment type="caution">
    <text evidence="4">The sequence shown here is derived from an EMBL/GenBank/DDBJ whole genome shotgun (WGS) entry which is preliminary data.</text>
</comment>
<evidence type="ECO:0000259" key="2">
    <source>
        <dbReference type="PROSITE" id="PS50883"/>
    </source>
</evidence>
<dbReference type="AlphaFoldDB" id="A0A6L5YRW2"/>
<evidence type="ECO:0000259" key="3">
    <source>
        <dbReference type="PROSITE" id="PS50887"/>
    </source>
</evidence>
<dbReference type="EMBL" id="VUNI01000013">
    <property type="protein sequence ID" value="MST75105.1"/>
    <property type="molecule type" value="Genomic_DNA"/>
</dbReference>
<keyword evidence="1" id="KW-0472">Membrane</keyword>
<dbReference type="SMART" id="SM00052">
    <property type="entry name" value="EAL"/>
    <property type="match status" value="1"/>
</dbReference>
<dbReference type="Gene3D" id="3.20.20.450">
    <property type="entry name" value="EAL domain"/>
    <property type="match status" value="1"/>
</dbReference>
<dbReference type="SMART" id="SM00267">
    <property type="entry name" value="GGDEF"/>
    <property type="match status" value="1"/>
</dbReference>
<dbReference type="InterPro" id="IPR029787">
    <property type="entry name" value="Nucleotide_cyclase"/>
</dbReference>
<feature type="transmembrane region" description="Helical" evidence="1">
    <location>
        <begin position="112"/>
        <end position="133"/>
    </location>
</feature>
<dbReference type="CDD" id="cd01948">
    <property type="entry name" value="EAL"/>
    <property type="match status" value="1"/>
</dbReference>
<dbReference type="PANTHER" id="PTHR33121:SF70">
    <property type="entry name" value="SIGNALING PROTEIN YKOW"/>
    <property type="match status" value="1"/>
</dbReference>
<feature type="domain" description="GGDEF" evidence="3">
    <location>
        <begin position="246"/>
        <end position="375"/>
    </location>
</feature>
<dbReference type="Pfam" id="PF00990">
    <property type="entry name" value="GGDEF"/>
    <property type="match status" value="1"/>
</dbReference>
<sequence length="650" mass="75246">MRMHYMYSFEISALLVMLIVSVHFVLTRRFPVARNYVFFALLSVALVNNISNIASCVCLAHADTVPLFVNQILAYVFFLSEELTSILFVYYVYVACDVPAGKRLIIKRVEDVLVIVFSFLLISNPWLHGFFYFENGMYYQGWGASFGYFYIILSIFLTLCMIAMSGKHVVQGTRLVVGTYGMVACAVILLQFFSREILLTGIANATLILIMYLTIQNPNELLDRRTGVANEKALNVCFQNSYSIGREMVLYNIDLRQYNQINASYGYETGSRLLFEVGRFFLETCGAFHVFHLGGDSFVVAVYGEQDPEDILNQIFSRFENPWEIDELEIMLRVRVVRIDYPLHVKNMLEYLELNSFMKTIIRETGLQPFLKADKEIILRYQRKHAVEQALLMALENESLEVYYQPVVDMQTERVISMEALVRLRDEKLGFIPPDEFVSIAEKNGSVVMLDEQVFEKVCRFLREQILNNHGLGIKDVHVNISVIFFMQNDMSKKILDIMERYGIPAEYITLEVTERAAATAPEMMEKHMETLAAEGISFALDDYGTGNSNCSYLINYPFDKVKFDKTMVWSYFTSKTGKIILDNEVNTIHELHIPIIAEGVETKEQMERLKRLKVEYIQGYYYAKPMPQKEFLEFVREKNQLHERNEETE</sequence>
<dbReference type="PROSITE" id="PS50887">
    <property type="entry name" value="GGDEF"/>
    <property type="match status" value="1"/>
</dbReference>
<feature type="domain" description="EAL" evidence="2">
    <location>
        <begin position="384"/>
        <end position="640"/>
    </location>
</feature>
<gene>
    <name evidence="4" type="ORF">FYJ75_08705</name>
</gene>
<dbReference type="Gene3D" id="3.30.70.270">
    <property type="match status" value="1"/>
</dbReference>
<feature type="transmembrane region" description="Helical" evidence="1">
    <location>
        <begin position="145"/>
        <end position="163"/>
    </location>
</feature>
<dbReference type="InterPro" id="IPR050706">
    <property type="entry name" value="Cyclic-di-GMP_PDE-like"/>
</dbReference>
<dbReference type="SUPFAM" id="SSF55073">
    <property type="entry name" value="Nucleotide cyclase"/>
    <property type="match status" value="1"/>
</dbReference>